<evidence type="ECO:0000256" key="2">
    <source>
        <dbReference type="ARBA" id="ARBA00009997"/>
    </source>
</evidence>
<dbReference type="InterPro" id="IPR036702">
    <property type="entry name" value="ComB-like_sf"/>
</dbReference>
<dbReference type="OrthoDB" id="4913at2"/>
<dbReference type="GO" id="GO:0000287">
    <property type="term" value="F:magnesium ion binding"/>
    <property type="evidence" value="ECO:0007669"/>
    <property type="project" value="InterPro"/>
</dbReference>
<dbReference type="RefSeq" id="WP_146513293.1">
    <property type="nucleotide sequence ID" value="NZ_SJPI01000001.1"/>
</dbReference>
<dbReference type="EMBL" id="SJPI01000001">
    <property type="protein sequence ID" value="TWT53003.1"/>
    <property type="molecule type" value="Genomic_DNA"/>
</dbReference>
<dbReference type="InterPro" id="IPR005238">
    <property type="entry name" value="ComB-like"/>
</dbReference>
<comment type="similarity">
    <text evidence="2">Belongs to the ComB family.</text>
</comment>
<dbReference type="PANTHER" id="PTHR37311:SF1">
    <property type="entry name" value="2-PHOSPHOSULFOLACTATE PHOSPHATASE-RELATED"/>
    <property type="match status" value="1"/>
</dbReference>
<evidence type="ECO:0000313" key="9">
    <source>
        <dbReference type="Proteomes" id="UP000316598"/>
    </source>
</evidence>
<evidence type="ECO:0000256" key="7">
    <source>
        <dbReference type="ARBA" id="ARBA00033711"/>
    </source>
</evidence>
<dbReference type="FunFam" id="3.90.1560.10:FF:000001">
    <property type="entry name" value="Probable 2-phosphosulfolactate phosphatase"/>
    <property type="match status" value="1"/>
</dbReference>
<dbReference type="AlphaFoldDB" id="A0A5C5WSD7"/>
<gene>
    <name evidence="8" type="primary">comB</name>
    <name evidence="8" type="ORF">Pla22_06310</name>
</gene>
<dbReference type="Pfam" id="PF04029">
    <property type="entry name" value="2-ph_phosp"/>
    <property type="match status" value="1"/>
</dbReference>
<dbReference type="EC" id="3.1.3.71" evidence="3"/>
<evidence type="ECO:0000256" key="5">
    <source>
        <dbReference type="ARBA" id="ARBA00022801"/>
    </source>
</evidence>
<comment type="cofactor">
    <cofactor evidence="1">
        <name>Mg(2+)</name>
        <dbReference type="ChEBI" id="CHEBI:18420"/>
    </cofactor>
</comment>
<evidence type="ECO:0000256" key="3">
    <source>
        <dbReference type="ARBA" id="ARBA00012953"/>
    </source>
</evidence>
<comment type="catalytic activity">
    <reaction evidence="7">
        <text>(2R)-O-phospho-3-sulfolactate + H2O = (2R)-3-sulfolactate + phosphate</text>
        <dbReference type="Rhea" id="RHEA:23416"/>
        <dbReference type="ChEBI" id="CHEBI:15377"/>
        <dbReference type="ChEBI" id="CHEBI:15597"/>
        <dbReference type="ChEBI" id="CHEBI:43474"/>
        <dbReference type="ChEBI" id="CHEBI:58738"/>
        <dbReference type="EC" id="3.1.3.71"/>
    </reaction>
</comment>
<keyword evidence="9" id="KW-1185">Reference proteome</keyword>
<evidence type="ECO:0000256" key="4">
    <source>
        <dbReference type="ARBA" id="ARBA00021948"/>
    </source>
</evidence>
<dbReference type="SUPFAM" id="SSF142823">
    <property type="entry name" value="ComB-like"/>
    <property type="match status" value="1"/>
</dbReference>
<reference evidence="8 9" key="1">
    <citation type="submission" date="2019-02" db="EMBL/GenBank/DDBJ databases">
        <title>Deep-cultivation of Planctomycetes and their phenomic and genomic characterization uncovers novel biology.</title>
        <authorList>
            <person name="Wiegand S."/>
            <person name="Jogler M."/>
            <person name="Boedeker C."/>
            <person name="Pinto D."/>
            <person name="Vollmers J."/>
            <person name="Rivas-Marin E."/>
            <person name="Kohn T."/>
            <person name="Peeters S.H."/>
            <person name="Heuer A."/>
            <person name="Rast P."/>
            <person name="Oberbeckmann S."/>
            <person name="Bunk B."/>
            <person name="Jeske O."/>
            <person name="Meyerdierks A."/>
            <person name="Storesund J.E."/>
            <person name="Kallscheuer N."/>
            <person name="Luecker S."/>
            <person name="Lage O.M."/>
            <person name="Pohl T."/>
            <person name="Merkel B.J."/>
            <person name="Hornburger P."/>
            <person name="Mueller R.-W."/>
            <person name="Bruemmer F."/>
            <person name="Labrenz M."/>
            <person name="Spormann A.M."/>
            <person name="Op Den Camp H."/>
            <person name="Overmann J."/>
            <person name="Amann R."/>
            <person name="Jetten M.S.M."/>
            <person name="Mascher T."/>
            <person name="Medema M.H."/>
            <person name="Devos D.P."/>
            <person name="Kaster A.-K."/>
            <person name="Ovreas L."/>
            <person name="Rohde M."/>
            <person name="Galperin M.Y."/>
            <person name="Jogler C."/>
        </authorList>
    </citation>
    <scope>NUCLEOTIDE SEQUENCE [LARGE SCALE GENOMIC DNA]</scope>
    <source>
        <strain evidence="8 9">Pla22</strain>
    </source>
</reference>
<organism evidence="8 9">
    <name type="scientific">Rubripirellula amarantea</name>
    <dbReference type="NCBI Taxonomy" id="2527999"/>
    <lineage>
        <taxon>Bacteria</taxon>
        <taxon>Pseudomonadati</taxon>
        <taxon>Planctomycetota</taxon>
        <taxon>Planctomycetia</taxon>
        <taxon>Pirellulales</taxon>
        <taxon>Pirellulaceae</taxon>
        <taxon>Rubripirellula</taxon>
    </lineage>
</organism>
<accession>A0A5C5WSD7</accession>
<dbReference type="GO" id="GO:0050545">
    <property type="term" value="F:sulfopyruvate decarboxylase activity"/>
    <property type="evidence" value="ECO:0007669"/>
    <property type="project" value="TreeGrafter"/>
</dbReference>
<evidence type="ECO:0000256" key="1">
    <source>
        <dbReference type="ARBA" id="ARBA00001946"/>
    </source>
</evidence>
<keyword evidence="6" id="KW-0460">Magnesium</keyword>
<evidence type="ECO:0000313" key="8">
    <source>
        <dbReference type="EMBL" id="TWT53003.1"/>
    </source>
</evidence>
<dbReference type="Gene3D" id="3.90.1560.10">
    <property type="entry name" value="ComB-like"/>
    <property type="match status" value="1"/>
</dbReference>
<evidence type="ECO:0000256" key="6">
    <source>
        <dbReference type="ARBA" id="ARBA00022842"/>
    </source>
</evidence>
<sequence>MKLYTSLSPGSRLDVERVDVALVIDVLRATTVMTTALAKGASEIVTCLTVNEAVKLAARDRKNTLLCGERACQKIDGFDLGNSPAEYSSDRVDGKTLVLTTTNGTRAIATAALARAVYAVSFLNLTRTAQHIRNQKSVLLVCAGTDGYLTGEDVWLAGAIADRLTNLNPSVESCDSTAIVINAWRNRFGHRETTDSIARTFRETRGGRNLIRLGFEDDLVRCAAIDSLPILVQRVSREPSRFTSGG</sequence>
<proteinExistence type="inferred from homology"/>
<dbReference type="GO" id="GO:0050532">
    <property type="term" value="F:2-phosphosulfolactate phosphatase activity"/>
    <property type="evidence" value="ECO:0007669"/>
    <property type="project" value="UniProtKB-EC"/>
</dbReference>
<protein>
    <recommendedName>
        <fullName evidence="4">Probable 2-phosphosulfolactate phosphatase</fullName>
        <ecNumber evidence="3">3.1.3.71</ecNumber>
    </recommendedName>
</protein>
<name>A0A5C5WSD7_9BACT</name>
<keyword evidence="5 8" id="KW-0378">Hydrolase</keyword>
<dbReference type="PANTHER" id="PTHR37311">
    <property type="entry name" value="2-PHOSPHOSULFOLACTATE PHOSPHATASE-RELATED"/>
    <property type="match status" value="1"/>
</dbReference>
<comment type="caution">
    <text evidence="8">The sequence shown here is derived from an EMBL/GenBank/DDBJ whole genome shotgun (WGS) entry which is preliminary data.</text>
</comment>
<dbReference type="Proteomes" id="UP000316598">
    <property type="component" value="Unassembled WGS sequence"/>
</dbReference>